<evidence type="ECO:0000256" key="2">
    <source>
        <dbReference type="ARBA" id="ARBA00022630"/>
    </source>
</evidence>
<dbReference type="SUPFAM" id="SSF56176">
    <property type="entry name" value="FAD-binding/transporter-associated domain-like"/>
    <property type="match status" value="1"/>
</dbReference>
<name>A0A0C4YN38_9BURK</name>
<dbReference type="GO" id="GO:0008610">
    <property type="term" value="P:lipid biosynthetic process"/>
    <property type="evidence" value="ECO:0007669"/>
    <property type="project" value="InterPro"/>
</dbReference>
<protein>
    <submittedName>
        <fullName evidence="9">Alkyldihydroxyacetonephosphate synthase</fullName>
        <ecNumber evidence="9">2.5.1.26</ecNumber>
    </submittedName>
    <submittedName>
        <fullName evidence="10">FAD-binding oxidoreductase</fullName>
    </submittedName>
</protein>
<dbReference type="InterPro" id="IPR006094">
    <property type="entry name" value="Oxid_FAD_bind_N"/>
</dbReference>
<dbReference type="SUPFAM" id="SSF55103">
    <property type="entry name" value="FAD-linked oxidases, C-terminal domain"/>
    <property type="match status" value="1"/>
</dbReference>
<dbReference type="Pfam" id="PF01565">
    <property type="entry name" value="FAD_binding_4"/>
    <property type="match status" value="1"/>
</dbReference>
<dbReference type="EMBL" id="CP062805">
    <property type="protein sequence ID" value="QOT81743.1"/>
    <property type="molecule type" value="Genomic_DNA"/>
</dbReference>
<dbReference type="Gene3D" id="3.30.465.10">
    <property type="match status" value="1"/>
</dbReference>
<dbReference type="Gene3D" id="3.40.462.40">
    <property type="entry name" value="FAD-linked oxidase, cap domain/gating helix"/>
    <property type="match status" value="1"/>
</dbReference>
<dbReference type="Pfam" id="PF02913">
    <property type="entry name" value="FAD-oxidase_C"/>
    <property type="match status" value="1"/>
</dbReference>
<dbReference type="Proteomes" id="UP000031843">
    <property type="component" value="Chromosome secondary"/>
</dbReference>
<evidence type="ECO:0000256" key="1">
    <source>
        <dbReference type="ARBA" id="ARBA00008000"/>
    </source>
</evidence>
<evidence type="ECO:0000313" key="10">
    <source>
        <dbReference type="EMBL" id="QOT81743.1"/>
    </source>
</evidence>
<feature type="binding site" evidence="5">
    <location>
        <position position="390"/>
    </location>
    <ligand>
        <name>substrate</name>
    </ligand>
</feature>
<dbReference type="InterPro" id="IPR016166">
    <property type="entry name" value="FAD-bd_PCMH"/>
</dbReference>
<reference evidence="10 12" key="2">
    <citation type="submission" date="2020-10" db="EMBL/GenBank/DDBJ databases">
        <title>Complete genome sequence of Cupriavidus basilensis CCUG 49340T.</title>
        <authorList>
            <person name="Salva-Serra F."/>
            <person name="Donoso R.A."/>
            <person name="Cho K.H."/>
            <person name="Yoo J.A."/>
            <person name="Lee K."/>
            <person name="Yoon S.-H."/>
            <person name="Perez-Pantoja D."/>
            <person name="Moore E.R.B."/>
        </authorList>
    </citation>
    <scope>NUCLEOTIDE SEQUENCE [LARGE SCALE GENOMIC DNA]</scope>
    <source>
        <strain evidence="12">CCUG 49340</strain>
        <strain evidence="10">DSM 11853</strain>
        <plasmid evidence="10 12">pRK1-1</plasmid>
    </source>
</reference>
<evidence type="ECO:0000313" key="11">
    <source>
        <dbReference type="Proteomes" id="UP000031843"/>
    </source>
</evidence>
<dbReference type="KEGG" id="cbw:RR42_s1896"/>
<dbReference type="InterPro" id="IPR036318">
    <property type="entry name" value="FAD-bd_PCMH-like_sf"/>
</dbReference>
<dbReference type="PROSITE" id="PS51387">
    <property type="entry name" value="FAD_PCMH"/>
    <property type="match status" value="1"/>
</dbReference>
<proteinExistence type="inferred from homology"/>
<dbReference type="GO" id="GO:0008609">
    <property type="term" value="F:alkylglycerone-phosphate synthase activity"/>
    <property type="evidence" value="ECO:0007669"/>
    <property type="project" value="UniProtKB-EC"/>
</dbReference>
<dbReference type="RefSeq" id="WP_043355342.1">
    <property type="nucleotide sequence ID" value="NZ_CP010537.1"/>
</dbReference>
<comment type="cofactor">
    <cofactor evidence="6">
        <name>FAD</name>
        <dbReference type="ChEBI" id="CHEBI:57692"/>
    </cofactor>
</comment>
<keyword evidence="3 6" id="KW-0274">FAD</keyword>
<evidence type="ECO:0000256" key="4">
    <source>
        <dbReference type="PIRSR" id="PIRSR625650-1"/>
    </source>
</evidence>
<comment type="similarity">
    <text evidence="1">Belongs to the FAD-binding oxidoreductase/transferase type 4 family.</text>
</comment>
<reference evidence="9 11" key="1">
    <citation type="journal article" date="2015" name="Genome Announc.">
        <title>Complete Genome Sequence of Cupriavidus basilensis 4G11, Isolated from the Oak Ridge Field Research Center Site.</title>
        <authorList>
            <person name="Ray J."/>
            <person name="Waters R.J."/>
            <person name="Skerker J.M."/>
            <person name="Kuehl J.V."/>
            <person name="Price M.N."/>
            <person name="Huang J."/>
            <person name="Chakraborty R."/>
            <person name="Arkin A.P."/>
            <person name="Deutschbauer A."/>
        </authorList>
    </citation>
    <scope>NUCLEOTIDE SEQUENCE [LARGE SCALE GENOMIC DNA]</scope>
    <source>
        <strain evidence="9">4G11</strain>
    </source>
</reference>
<gene>
    <name evidence="10" type="ORF">F7R26_035775</name>
    <name evidence="9" type="ORF">RR42_s1896</name>
</gene>
<keyword evidence="10" id="KW-0614">Plasmid</keyword>
<evidence type="ECO:0000256" key="5">
    <source>
        <dbReference type="PIRSR" id="PIRSR625650-2"/>
    </source>
</evidence>
<evidence type="ECO:0000313" key="9">
    <source>
        <dbReference type="EMBL" id="AJG23484.1"/>
    </source>
</evidence>
<dbReference type="GO" id="GO:0071949">
    <property type="term" value="F:FAD binding"/>
    <property type="evidence" value="ECO:0007669"/>
    <property type="project" value="InterPro"/>
</dbReference>
<dbReference type="AlphaFoldDB" id="A0A0C4YN38"/>
<dbReference type="InterPro" id="IPR016169">
    <property type="entry name" value="FAD-bd_PCMH_sub2"/>
</dbReference>
<evidence type="ECO:0000256" key="6">
    <source>
        <dbReference type="PIRSR" id="PIRSR625650-3"/>
    </source>
</evidence>
<keyword evidence="11" id="KW-1185">Reference proteome</keyword>
<dbReference type="OrthoDB" id="9811557at2"/>
<dbReference type="InterPro" id="IPR025650">
    <property type="entry name" value="Alkyl-DHAP_Synthase"/>
</dbReference>
<organism evidence="9 11">
    <name type="scientific">Cupriavidus basilensis</name>
    <dbReference type="NCBI Taxonomy" id="68895"/>
    <lineage>
        <taxon>Bacteria</taxon>
        <taxon>Pseudomonadati</taxon>
        <taxon>Pseudomonadota</taxon>
        <taxon>Betaproteobacteria</taxon>
        <taxon>Burkholderiales</taxon>
        <taxon>Burkholderiaceae</taxon>
        <taxon>Cupriavidus</taxon>
    </lineage>
</organism>
<evidence type="ECO:0000259" key="8">
    <source>
        <dbReference type="PROSITE" id="PS51387"/>
    </source>
</evidence>
<keyword evidence="2" id="KW-0285">Flavoprotein</keyword>
<dbReference type="PANTHER" id="PTHR46568">
    <property type="entry name" value="ALKYLDIHYDROXYACETONEPHOSPHATE SYNTHASE, PEROXISOMAL"/>
    <property type="match status" value="1"/>
</dbReference>
<dbReference type="GeneID" id="98406336"/>
<geneLocation type="plasmid" evidence="10 12">
    <name>pRK1-1</name>
</geneLocation>
<dbReference type="EMBL" id="CP010537">
    <property type="protein sequence ID" value="AJG23484.1"/>
    <property type="molecule type" value="Genomic_DNA"/>
</dbReference>
<evidence type="ECO:0000256" key="3">
    <source>
        <dbReference type="ARBA" id="ARBA00022827"/>
    </source>
</evidence>
<feature type="active site" description="Proton donor/acceptor" evidence="4">
    <location>
        <position position="452"/>
    </location>
</feature>
<sequence>MQERRRKFYGWGYEGDTVTPDEIREFEAAWTRLLGVEHFEATPFPTPEEISLRKPRVQLPASLREICTSDHYDRLYHTYGAGTMDVARAMRREFSNPPDVIAYPRTEQDIVDLFDWCGRQNVAAVPYGGGTSVVAGVNPPEHDRYRGVVSIDMKHFNKVLEVDQTSQAARIQAGVLGPELERQLKPTGLTMRFFLQAWEFSSLGGWIATRAAGHFATAFTQIDDHVESMRVVTPQGAIESRRFPVSGSGPNPDRLFLGSEGALGIITEAWVKLHRRPVFRKQVTVRFRDYARAVEATRVLSQSGLNPANARLVEREEALYTGSSDGSYDILVLGFESADHPVEARLKRALEICAECGGEWDDDPVSGNQGGADAATSSWRNKFLRGPYLREYAIARGVMRETMETACTWDKFAALHAHVKAETHRAIREVTGRPGSVTCRFTHLYPDGPAPYFTWFAYGDKARLPEQFQAIKRIGEQAMVDAGGTVTHHHALGRDHRPWYDKERPELFCTALKAAKQAFDPHQVLNPGVLFDPS</sequence>
<evidence type="ECO:0000256" key="7">
    <source>
        <dbReference type="PIRSR" id="PIRSR625650-4"/>
    </source>
</evidence>
<dbReference type="PANTHER" id="PTHR46568:SF1">
    <property type="entry name" value="ALKYLDIHYDROXYACETONEPHOSPHATE SYNTHASE, PEROXISOMAL"/>
    <property type="match status" value="1"/>
</dbReference>
<feature type="binding site" evidence="6">
    <location>
        <begin position="260"/>
        <end position="266"/>
    </location>
    <ligand>
        <name>FAD</name>
        <dbReference type="ChEBI" id="CHEBI:57692"/>
    </ligand>
</feature>
<dbReference type="InterPro" id="IPR016164">
    <property type="entry name" value="FAD-linked_Oxase-like_C"/>
</dbReference>
<accession>A0A0C4YN38</accession>
<dbReference type="EC" id="2.5.1.26" evidence="9"/>
<evidence type="ECO:0000313" key="12">
    <source>
        <dbReference type="Proteomes" id="UP000397656"/>
    </source>
</evidence>
<dbReference type="GeneID" id="60822427"/>
<dbReference type="STRING" id="68895.RR42_s1896"/>
<dbReference type="InterPro" id="IPR004113">
    <property type="entry name" value="FAD-bd_oxidored_4_C"/>
</dbReference>
<dbReference type="Proteomes" id="UP000397656">
    <property type="component" value="Plasmid pRK1-1"/>
</dbReference>
<feature type="binding site" evidence="6">
    <location>
        <begin position="126"/>
        <end position="132"/>
    </location>
    <ligand>
        <name>FAD</name>
        <dbReference type="ChEBI" id="CHEBI:57692"/>
    </ligand>
</feature>
<keyword evidence="9" id="KW-0808">Transferase</keyword>
<feature type="domain" description="FAD-binding PCMH-type" evidence="8">
    <location>
        <begin position="94"/>
        <end position="276"/>
    </location>
</feature>
<feature type="site" description="Important for enzyme activity" evidence="7">
    <location>
        <position position="311"/>
    </location>
</feature>